<feature type="transmembrane region" description="Helical" evidence="11">
    <location>
        <begin position="109"/>
        <end position="127"/>
    </location>
</feature>
<dbReference type="PANTHER" id="PTHR22777:SF32">
    <property type="entry name" value="UPF0053 INNER MEMBRANE PROTEIN YFJD"/>
    <property type="match status" value="1"/>
</dbReference>
<evidence type="ECO:0000256" key="9">
    <source>
        <dbReference type="PROSITE-ProRule" id="PRU00703"/>
    </source>
</evidence>
<feature type="transmembrane region" description="Helical" evidence="11">
    <location>
        <begin position="12"/>
        <end position="36"/>
    </location>
</feature>
<evidence type="ECO:0000256" key="4">
    <source>
        <dbReference type="ARBA" id="ARBA00022692"/>
    </source>
</evidence>
<keyword evidence="5" id="KW-0677">Repeat</keyword>
<dbReference type="EMBL" id="ABFK02000016">
    <property type="protein sequence ID" value="EDS04672.1"/>
    <property type="molecule type" value="Genomic_DNA"/>
</dbReference>
<feature type="transmembrane region" description="Helical" evidence="11">
    <location>
        <begin position="74"/>
        <end position="97"/>
    </location>
</feature>
<dbReference type="CDD" id="cd04590">
    <property type="entry name" value="CBS_pair_CorC_HlyC_assoc"/>
    <property type="match status" value="1"/>
</dbReference>
<dbReference type="Pfam" id="PF00571">
    <property type="entry name" value="CBS"/>
    <property type="match status" value="2"/>
</dbReference>
<keyword evidence="3" id="KW-1003">Cell membrane</keyword>
<dbReference type="InterPro" id="IPR036318">
    <property type="entry name" value="FAD-bd_PCMH-like_sf"/>
</dbReference>
<comment type="similarity">
    <text evidence="2">Belongs to the UPF0053 family.</text>
</comment>
<dbReference type="PANTHER" id="PTHR22777">
    <property type="entry name" value="HEMOLYSIN-RELATED"/>
    <property type="match status" value="1"/>
</dbReference>
<dbReference type="PROSITE" id="PS51371">
    <property type="entry name" value="CBS"/>
    <property type="match status" value="2"/>
</dbReference>
<dbReference type="InterPro" id="IPR005170">
    <property type="entry name" value="Transptr-assoc_dom"/>
</dbReference>
<evidence type="ECO:0000256" key="3">
    <source>
        <dbReference type="ARBA" id="ARBA00022475"/>
    </source>
</evidence>
<keyword evidence="8 10" id="KW-0472">Membrane</keyword>
<evidence type="ECO:0000256" key="5">
    <source>
        <dbReference type="ARBA" id="ARBA00022737"/>
    </source>
</evidence>
<dbReference type="InterPro" id="IPR002550">
    <property type="entry name" value="CNNM"/>
</dbReference>
<evidence type="ECO:0000259" key="13">
    <source>
        <dbReference type="PROSITE" id="PS51846"/>
    </source>
</evidence>
<evidence type="ECO:0000256" key="8">
    <source>
        <dbReference type="ARBA" id="ARBA00023136"/>
    </source>
</evidence>
<dbReference type="Pfam" id="PF01595">
    <property type="entry name" value="CNNM"/>
    <property type="match status" value="1"/>
</dbReference>
<dbReference type="InterPro" id="IPR000644">
    <property type="entry name" value="CBS_dom"/>
</dbReference>
<protein>
    <submittedName>
        <fullName evidence="14">Gliding motility-associated protein GldE</fullName>
    </submittedName>
</protein>
<reference evidence="14" key="2">
    <citation type="submission" date="2013-09" db="EMBL/GenBank/DDBJ databases">
        <title>Draft genome sequence of Alistipes putredinis (DSM 17216).</title>
        <authorList>
            <person name="Sudarsanam P."/>
            <person name="Ley R."/>
            <person name="Guruge J."/>
            <person name="Turnbaugh P.J."/>
            <person name="Mahowald M."/>
            <person name="Liep D."/>
            <person name="Gordon J."/>
        </authorList>
    </citation>
    <scope>NUCLEOTIDE SEQUENCE</scope>
    <source>
        <strain evidence="14">DSM 17216</strain>
    </source>
</reference>
<evidence type="ECO:0000256" key="11">
    <source>
        <dbReference type="SAM" id="Phobius"/>
    </source>
</evidence>
<comment type="subcellular location">
    <subcellularLocation>
        <location evidence="1">Cell membrane</location>
        <topology evidence="1">Multi-pass membrane protein</topology>
    </subcellularLocation>
</comment>
<dbReference type="GO" id="GO:0005886">
    <property type="term" value="C:plasma membrane"/>
    <property type="evidence" value="ECO:0007669"/>
    <property type="project" value="UniProtKB-SubCell"/>
</dbReference>
<proteinExistence type="inferred from homology"/>
<dbReference type="Gene3D" id="3.30.465.10">
    <property type="match status" value="1"/>
</dbReference>
<dbReference type="PROSITE" id="PS51846">
    <property type="entry name" value="CNNM"/>
    <property type="match status" value="1"/>
</dbReference>
<evidence type="ECO:0000256" key="1">
    <source>
        <dbReference type="ARBA" id="ARBA00004651"/>
    </source>
</evidence>
<keyword evidence="6 10" id="KW-1133">Transmembrane helix</keyword>
<dbReference type="HOGENOM" id="CLU_015237_4_1_10"/>
<name>B0MTW4_9BACT</name>
<evidence type="ECO:0000259" key="12">
    <source>
        <dbReference type="PROSITE" id="PS51371"/>
    </source>
</evidence>
<dbReference type="GO" id="GO:0050660">
    <property type="term" value="F:flavin adenine dinucleotide binding"/>
    <property type="evidence" value="ECO:0007669"/>
    <property type="project" value="InterPro"/>
</dbReference>
<organism evidence="14 15">
    <name type="scientific">Alistipes putredinis DSM 17216</name>
    <dbReference type="NCBI Taxonomy" id="445970"/>
    <lineage>
        <taxon>Bacteria</taxon>
        <taxon>Pseudomonadati</taxon>
        <taxon>Bacteroidota</taxon>
        <taxon>Bacteroidia</taxon>
        <taxon>Bacteroidales</taxon>
        <taxon>Rikenellaceae</taxon>
        <taxon>Alistipes</taxon>
    </lineage>
</organism>
<evidence type="ECO:0000256" key="7">
    <source>
        <dbReference type="ARBA" id="ARBA00023122"/>
    </source>
</evidence>
<dbReference type="InterPro" id="IPR016169">
    <property type="entry name" value="FAD-bd_PCMH_sub2"/>
</dbReference>
<dbReference type="SUPFAM" id="SSF56176">
    <property type="entry name" value="FAD-binding/transporter-associated domain-like"/>
    <property type="match status" value="1"/>
</dbReference>
<keyword evidence="4 10" id="KW-0812">Transmembrane</keyword>
<dbReference type="eggNOG" id="COG1253">
    <property type="taxonomic scope" value="Bacteria"/>
</dbReference>
<reference evidence="14" key="1">
    <citation type="submission" date="2007-10" db="EMBL/GenBank/DDBJ databases">
        <authorList>
            <person name="Fulton L."/>
            <person name="Clifton S."/>
            <person name="Fulton B."/>
            <person name="Xu J."/>
            <person name="Minx P."/>
            <person name="Pepin K.H."/>
            <person name="Johnson M."/>
            <person name="Thiruvilangam P."/>
            <person name="Bhonagiri V."/>
            <person name="Nash W.E."/>
            <person name="Mardis E.R."/>
            <person name="Wilson R.K."/>
        </authorList>
    </citation>
    <scope>NUCLEOTIDE SEQUENCE [LARGE SCALE GENOMIC DNA]</scope>
    <source>
        <strain evidence="14">DSM 17216</strain>
    </source>
</reference>
<accession>B0MTW4</accession>
<dbReference type="NCBIfam" id="TIGR03520">
    <property type="entry name" value="GldE"/>
    <property type="match status" value="1"/>
</dbReference>
<evidence type="ECO:0000313" key="14">
    <source>
        <dbReference type="EMBL" id="EDS04672.1"/>
    </source>
</evidence>
<dbReference type="Gene3D" id="3.10.580.10">
    <property type="entry name" value="CBS-domain"/>
    <property type="match status" value="1"/>
</dbReference>
<evidence type="ECO:0000256" key="10">
    <source>
        <dbReference type="PROSITE-ProRule" id="PRU01193"/>
    </source>
</evidence>
<feature type="domain" description="CNNM transmembrane" evidence="13">
    <location>
        <begin position="15"/>
        <end position="205"/>
    </location>
</feature>
<keyword evidence="15" id="KW-1185">Reference proteome</keyword>
<dbReference type="InterPro" id="IPR044751">
    <property type="entry name" value="Ion_transp-like_CBS"/>
</dbReference>
<dbReference type="SMART" id="SM00116">
    <property type="entry name" value="CBS"/>
    <property type="match status" value="2"/>
</dbReference>
<keyword evidence="7 9" id="KW-0129">CBS domain</keyword>
<dbReference type="InterPro" id="IPR046342">
    <property type="entry name" value="CBS_dom_sf"/>
</dbReference>
<feature type="domain" description="CBS" evidence="12">
    <location>
        <begin position="216"/>
        <end position="275"/>
    </location>
</feature>
<dbReference type="SUPFAM" id="SSF54631">
    <property type="entry name" value="CBS-domain pair"/>
    <property type="match status" value="1"/>
</dbReference>
<gene>
    <name evidence="14" type="primary">gldE</name>
    <name evidence="14" type="ORF">ALIPUT_00545</name>
</gene>
<feature type="domain" description="CBS" evidence="12">
    <location>
        <begin position="280"/>
        <end position="337"/>
    </location>
</feature>
<evidence type="ECO:0000256" key="6">
    <source>
        <dbReference type="ARBA" id="ARBA00022989"/>
    </source>
</evidence>
<comment type="caution">
    <text evidence="14">The sequence shown here is derived from an EMBL/GenBank/DDBJ whole genome shotgun (WGS) entry which is preliminary data.</text>
</comment>
<dbReference type="Proteomes" id="UP000005819">
    <property type="component" value="Unassembled WGS sequence"/>
</dbReference>
<feature type="transmembrane region" description="Helical" evidence="11">
    <location>
        <begin position="139"/>
        <end position="162"/>
    </location>
</feature>
<evidence type="ECO:0000256" key="2">
    <source>
        <dbReference type="ARBA" id="ARBA00006337"/>
    </source>
</evidence>
<dbReference type="SMART" id="SM01091">
    <property type="entry name" value="CorC_HlyC"/>
    <property type="match status" value="1"/>
</dbReference>
<dbReference type="InterPro" id="IPR019862">
    <property type="entry name" value="Motility-assoc_prot_GldE"/>
</dbReference>
<dbReference type="AlphaFoldDB" id="B0MTW4"/>
<evidence type="ECO:0000313" key="15">
    <source>
        <dbReference type="Proteomes" id="UP000005819"/>
    </source>
</evidence>
<sequence length="429" mass="48311">MDLEDSAAAIIYHGMTFHVVVLCCVTLFLLLVSALVSGSETAFFSLSGNDVRKIRRHDTPVCRRMLNLLGKADLLLATILVVNNLVNIGIVILSSEIIDSLFTFARFEFLFKTVIVTFLLLLFGEILPKVAAQTIPLRFAGFAARPLLVLRWIFYPLSYVLVRTGNRISERAAHHQEISIGELADAIDMTRTASKEEHGMLSGIVSFVNTEVQEIMKPRVDITAVAITDSYEQVKQTIIRSGFSRIPVYEGDLDNIKGTLYVKDLLSHIDRGDEFGWQQLIRRPYFVPEHKKINDLLADFQNQKIHMAIVVDEYGSTQGLVSLEDIVEEVVGEISDESDKDEVFYTRLDKDTYLFDGKTHIGDFERIVEIAEGTFADVKGRAETLAGLMLELKCDFLKKGDTVTAHDVRFTVEEIEGHRIDKIKVRLHG</sequence>
<dbReference type="FunFam" id="3.10.580.10:FF:000002">
    <property type="entry name" value="Magnesium/cobalt efflux protein CorC"/>
    <property type="match status" value="1"/>
</dbReference>
<dbReference type="Pfam" id="PF03471">
    <property type="entry name" value="CorC_HlyC"/>
    <property type="match status" value="1"/>
</dbReference>